<evidence type="ECO:0000313" key="3">
    <source>
        <dbReference type="Proteomes" id="UP001164929"/>
    </source>
</evidence>
<keyword evidence="3" id="KW-1185">Reference proteome</keyword>
<comment type="caution">
    <text evidence="2">The sequence shown here is derived from an EMBL/GenBank/DDBJ whole genome shotgun (WGS) entry which is preliminary data.</text>
</comment>
<feature type="transmembrane region" description="Helical" evidence="1">
    <location>
        <begin position="20"/>
        <end position="42"/>
    </location>
</feature>
<keyword evidence="1" id="KW-1133">Transmembrane helix</keyword>
<organism evidence="2 3">
    <name type="scientific">Populus alba x Populus x berolinensis</name>
    <dbReference type="NCBI Taxonomy" id="444605"/>
    <lineage>
        <taxon>Eukaryota</taxon>
        <taxon>Viridiplantae</taxon>
        <taxon>Streptophyta</taxon>
        <taxon>Embryophyta</taxon>
        <taxon>Tracheophyta</taxon>
        <taxon>Spermatophyta</taxon>
        <taxon>Magnoliopsida</taxon>
        <taxon>eudicotyledons</taxon>
        <taxon>Gunneridae</taxon>
        <taxon>Pentapetalae</taxon>
        <taxon>rosids</taxon>
        <taxon>fabids</taxon>
        <taxon>Malpighiales</taxon>
        <taxon>Salicaceae</taxon>
        <taxon>Saliceae</taxon>
        <taxon>Populus</taxon>
    </lineage>
</organism>
<dbReference type="Proteomes" id="UP001164929">
    <property type="component" value="Chromosome 19"/>
</dbReference>
<gene>
    <name evidence="2" type="ORF">NC653_041315</name>
</gene>
<keyword evidence="1" id="KW-0812">Transmembrane</keyword>
<accession>A0AAD6PPS3</accession>
<proteinExistence type="predicted"/>
<dbReference type="EMBL" id="JAQIZT010000019">
    <property type="protein sequence ID" value="KAJ6952118.1"/>
    <property type="molecule type" value="Genomic_DNA"/>
</dbReference>
<evidence type="ECO:0000313" key="2">
    <source>
        <dbReference type="EMBL" id="KAJ6952118.1"/>
    </source>
</evidence>
<reference evidence="2" key="1">
    <citation type="journal article" date="2023" name="Mol. Ecol. Resour.">
        <title>Chromosome-level genome assembly of a triploid poplar Populus alba 'Berolinensis'.</title>
        <authorList>
            <person name="Chen S."/>
            <person name="Yu Y."/>
            <person name="Wang X."/>
            <person name="Wang S."/>
            <person name="Zhang T."/>
            <person name="Zhou Y."/>
            <person name="He R."/>
            <person name="Meng N."/>
            <person name="Wang Y."/>
            <person name="Liu W."/>
            <person name="Liu Z."/>
            <person name="Liu J."/>
            <person name="Guo Q."/>
            <person name="Huang H."/>
            <person name="Sederoff R.R."/>
            <person name="Wang G."/>
            <person name="Qu G."/>
            <person name="Chen S."/>
        </authorList>
    </citation>
    <scope>NUCLEOTIDE SEQUENCE</scope>
    <source>
        <strain evidence="2">SC-2020</strain>
    </source>
</reference>
<protein>
    <submittedName>
        <fullName evidence="2">Uncharacterized protein</fullName>
    </submittedName>
</protein>
<dbReference type="AlphaFoldDB" id="A0AAD6PPS3"/>
<evidence type="ECO:0000256" key="1">
    <source>
        <dbReference type="SAM" id="Phobius"/>
    </source>
</evidence>
<name>A0AAD6PPS3_9ROSI</name>
<keyword evidence="1" id="KW-0472">Membrane</keyword>
<sequence>MLLFWMMPNPSFQIICSTPLQVNILGFSIIGVLLVPFARSLYIWQTY</sequence>